<dbReference type="PANTHER" id="PTHR22727">
    <property type="entry name" value="PROTEIN CBG13728"/>
    <property type="match status" value="1"/>
</dbReference>
<sequence length="144" mass="16266">MRLILGLLTTLIQKCFQDQKQCSQTPFHYEYTECDSKGNRLRIQVPNETCVGNVQQPSNAKSCFFSCRAGTYLDAQTEDCRPCPPGTYSLGGGYRYEDFSDIPSEFTVTKDEDFETLLGFNGESEAGDQTMYSCKKYDRLTQGP</sequence>
<protein>
    <submittedName>
        <fullName evidence="3">Tyrosine-protein kinase ephrin type A/B receptor-like domain-containing protein</fullName>
    </submittedName>
</protein>
<keyword evidence="1" id="KW-0732">Signal</keyword>
<name>A0A915JKR0_ROMCU</name>
<feature type="chain" id="PRO_5037252834" evidence="1">
    <location>
        <begin position="18"/>
        <end position="144"/>
    </location>
</feature>
<feature type="signal peptide" evidence="1">
    <location>
        <begin position="1"/>
        <end position="17"/>
    </location>
</feature>
<organism evidence="2 3">
    <name type="scientific">Romanomermis culicivorax</name>
    <name type="common">Nematode worm</name>
    <dbReference type="NCBI Taxonomy" id="13658"/>
    <lineage>
        <taxon>Eukaryota</taxon>
        <taxon>Metazoa</taxon>
        <taxon>Ecdysozoa</taxon>
        <taxon>Nematoda</taxon>
        <taxon>Enoplea</taxon>
        <taxon>Dorylaimia</taxon>
        <taxon>Mermithida</taxon>
        <taxon>Mermithoidea</taxon>
        <taxon>Mermithidae</taxon>
        <taxon>Romanomermis</taxon>
    </lineage>
</organism>
<dbReference type="Proteomes" id="UP000887565">
    <property type="component" value="Unplaced"/>
</dbReference>
<proteinExistence type="predicted"/>
<dbReference type="InterPro" id="IPR039181">
    <property type="entry name" value="Elapor1/2"/>
</dbReference>
<accession>A0A915JKR0</accession>
<reference evidence="3" key="1">
    <citation type="submission" date="2022-11" db="UniProtKB">
        <authorList>
            <consortium name="WormBaseParasite"/>
        </authorList>
    </citation>
    <scope>IDENTIFICATION</scope>
</reference>
<dbReference type="GO" id="GO:0016020">
    <property type="term" value="C:membrane"/>
    <property type="evidence" value="ECO:0007669"/>
    <property type="project" value="TreeGrafter"/>
</dbReference>
<evidence type="ECO:0000313" key="2">
    <source>
        <dbReference type="Proteomes" id="UP000887565"/>
    </source>
</evidence>
<keyword evidence="2" id="KW-1185">Reference proteome</keyword>
<evidence type="ECO:0000256" key="1">
    <source>
        <dbReference type="SAM" id="SignalP"/>
    </source>
</evidence>
<evidence type="ECO:0000313" key="3">
    <source>
        <dbReference type="WBParaSite" id="nRc.2.0.1.t26662-RA"/>
    </source>
</evidence>
<dbReference type="PANTHER" id="PTHR22727:SF15">
    <property type="entry name" value="MRH DOMAIN-CONTAINING PROTEIN"/>
    <property type="match status" value="1"/>
</dbReference>
<dbReference type="AlphaFoldDB" id="A0A915JKR0"/>
<dbReference type="WBParaSite" id="nRc.2.0.1.t26662-RA">
    <property type="protein sequence ID" value="nRc.2.0.1.t26662-RA"/>
    <property type="gene ID" value="nRc.2.0.1.g26662"/>
</dbReference>